<name>A0AA42CPE3_9HYPH</name>
<gene>
    <name evidence="2" type="ORF">M8523_20170</name>
</gene>
<reference evidence="2" key="1">
    <citation type="submission" date="2022-05" db="EMBL/GenBank/DDBJ databases">
        <authorList>
            <person name="Pankratov T."/>
        </authorList>
    </citation>
    <scope>NUCLEOTIDE SEQUENCE</scope>
    <source>
        <strain evidence="2">BP6-180914</strain>
    </source>
</reference>
<dbReference type="AlphaFoldDB" id="A0AA42CPE3"/>
<evidence type="ECO:0000313" key="2">
    <source>
        <dbReference type="EMBL" id="MCW6510337.1"/>
    </source>
</evidence>
<organism evidence="2 3">
    <name type="scientific">Lichenifustis flavocetrariae</name>
    <dbReference type="NCBI Taxonomy" id="2949735"/>
    <lineage>
        <taxon>Bacteria</taxon>
        <taxon>Pseudomonadati</taxon>
        <taxon>Pseudomonadota</taxon>
        <taxon>Alphaproteobacteria</taxon>
        <taxon>Hyphomicrobiales</taxon>
        <taxon>Lichenihabitantaceae</taxon>
        <taxon>Lichenifustis</taxon>
    </lineage>
</organism>
<keyword evidence="3" id="KW-1185">Reference proteome</keyword>
<evidence type="ECO:0000256" key="1">
    <source>
        <dbReference type="SAM" id="Phobius"/>
    </source>
</evidence>
<accession>A0AA42CPE3</accession>
<keyword evidence="1" id="KW-0812">Transmembrane</keyword>
<feature type="transmembrane region" description="Helical" evidence="1">
    <location>
        <begin position="20"/>
        <end position="44"/>
    </location>
</feature>
<comment type="caution">
    <text evidence="2">The sequence shown here is derived from an EMBL/GenBank/DDBJ whole genome shotgun (WGS) entry which is preliminary data.</text>
</comment>
<keyword evidence="1" id="KW-1133">Transmembrane helix</keyword>
<evidence type="ECO:0000313" key="3">
    <source>
        <dbReference type="Proteomes" id="UP001165667"/>
    </source>
</evidence>
<protein>
    <submittedName>
        <fullName evidence="2">Pilus assembly protein</fullName>
    </submittedName>
</protein>
<dbReference type="RefSeq" id="WP_282586715.1">
    <property type="nucleotide sequence ID" value="NZ_JAMOIM010000015.1"/>
</dbReference>
<dbReference type="EMBL" id="JAMOIM010000015">
    <property type="protein sequence ID" value="MCW6510337.1"/>
    <property type="molecule type" value="Genomic_DNA"/>
</dbReference>
<keyword evidence="1" id="KW-0472">Membrane</keyword>
<sequence length="186" mass="20370">MFKRFHQDRHGAAAVEFALLGLVALTLILETMQVGFFFCCSVFLERATDKAMRAIQIGTVSAQGMSADQFRLNVFCAALPLGMSCSRVILDIRTANVGTSPAGYYAFVKSDRSGLQPLPMDNSKTSFCPGAPSVHVFLQSFYAMPTISPFWTALSSVSWNGENVHFVAQTSVFKNEPFEHSYAATC</sequence>
<proteinExistence type="predicted"/>
<dbReference type="Proteomes" id="UP001165667">
    <property type="component" value="Unassembled WGS sequence"/>
</dbReference>